<evidence type="ECO:0000313" key="3">
    <source>
        <dbReference type="WBParaSite" id="Csp11.Scaffold503.g2373.t1"/>
    </source>
</evidence>
<evidence type="ECO:0000259" key="1">
    <source>
        <dbReference type="Pfam" id="PF07735"/>
    </source>
</evidence>
<dbReference type="PANTHER" id="PTHR21503">
    <property type="entry name" value="F-BOX-CONTAINING HYPOTHETICAL PROTEIN C.ELEGANS"/>
    <property type="match status" value="1"/>
</dbReference>
<organism evidence="2 3">
    <name type="scientific">Caenorhabditis tropicalis</name>
    <dbReference type="NCBI Taxonomy" id="1561998"/>
    <lineage>
        <taxon>Eukaryota</taxon>
        <taxon>Metazoa</taxon>
        <taxon>Ecdysozoa</taxon>
        <taxon>Nematoda</taxon>
        <taxon>Chromadorea</taxon>
        <taxon>Rhabditida</taxon>
        <taxon>Rhabditina</taxon>
        <taxon>Rhabditomorpha</taxon>
        <taxon>Rhabditoidea</taxon>
        <taxon>Rhabditidae</taxon>
        <taxon>Peloderinae</taxon>
        <taxon>Caenorhabditis</taxon>
    </lineage>
</organism>
<dbReference type="Proteomes" id="UP000095282">
    <property type="component" value="Unplaced"/>
</dbReference>
<name>A0A1I7T4P6_9PELO</name>
<dbReference type="Pfam" id="PF07735">
    <property type="entry name" value="FBA_2"/>
    <property type="match status" value="1"/>
</dbReference>
<protein>
    <submittedName>
        <fullName evidence="3">FBA_2 domain-containing protein</fullName>
    </submittedName>
</protein>
<dbReference type="InterPro" id="IPR012885">
    <property type="entry name" value="F-box_Sdz-33"/>
</dbReference>
<keyword evidence="2" id="KW-1185">Reference proteome</keyword>
<proteinExistence type="predicted"/>
<dbReference type="PANTHER" id="PTHR21503:SF8">
    <property type="entry name" value="F-BOX ASSOCIATED DOMAIN-CONTAINING PROTEIN-RELATED"/>
    <property type="match status" value="1"/>
</dbReference>
<dbReference type="WBParaSite" id="Csp11.Scaffold503.g2373.t1">
    <property type="protein sequence ID" value="Csp11.Scaffold503.g2373.t1"/>
    <property type="gene ID" value="Csp11.Scaffold503.g2373"/>
</dbReference>
<evidence type="ECO:0000313" key="2">
    <source>
        <dbReference type="Proteomes" id="UP000095282"/>
    </source>
</evidence>
<accession>A0A1I7T4P6</accession>
<dbReference type="AlphaFoldDB" id="A0A1I7T4P6"/>
<reference evidence="3" key="1">
    <citation type="submission" date="2016-11" db="UniProtKB">
        <authorList>
            <consortium name="WormBaseParasite"/>
        </authorList>
    </citation>
    <scope>IDENTIFICATION</scope>
</reference>
<dbReference type="eggNOG" id="ENOG502TKIQ">
    <property type="taxonomic scope" value="Eukaryota"/>
</dbReference>
<feature type="domain" description="Sdz-33 F-box" evidence="1">
    <location>
        <begin position="2"/>
        <end position="36"/>
    </location>
</feature>
<sequence>MDTEQIAANNIDLSEEDLNMFLRSWQEGKTNQGLRVCKLTVDFFDVRKVLKDCGGQLMDPRTTKLKFPKLGKYGFIDDVWIRGGIHIRRNDGRLAVIQTNNYVYWREGEGAREEDVKEYLRNLEIWNSENRRFVRERVFNFYIF</sequence>